<reference evidence="2" key="1">
    <citation type="submission" date="2023-04" db="EMBL/GenBank/DDBJ databases">
        <title>Ambrosiozyma monospora NBRC 1965.</title>
        <authorList>
            <person name="Ichikawa N."/>
            <person name="Sato H."/>
            <person name="Tonouchi N."/>
        </authorList>
    </citation>
    <scope>NUCLEOTIDE SEQUENCE</scope>
    <source>
        <strain evidence="2">NBRC 1965</strain>
    </source>
</reference>
<evidence type="ECO:0000256" key="1">
    <source>
        <dbReference type="SAM" id="Phobius"/>
    </source>
</evidence>
<keyword evidence="1" id="KW-1133">Transmembrane helix</keyword>
<keyword evidence="1" id="KW-0472">Membrane</keyword>
<dbReference type="AlphaFoldDB" id="A0A9W6YZX8"/>
<proteinExistence type="predicted"/>
<comment type="caution">
    <text evidence="2">The sequence shown here is derived from an EMBL/GenBank/DDBJ whole genome shotgun (WGS) entry which is preliminary data.</text>
</comment>
<accession>A0A9W6YZX8</accession>
<protein>
    <submittedName>
        <fullName evidence="2">Unnamed protein product</fullName>
    </submittedName>
</protein>
<name>A0A9W6YZX8_AMBMO</name>
<evidence type="ECO:0000313" key="2">
    <source>
        <dbReference type="EMBL" id="GMG39343.1"/>
    </source>
</evidence>
<gene>
    <name evidence="2" type="ORF">Amon01_000526100</name>
</gene>
<dbReference type="EMBL" id="BSXU01002847">
    <property type="protein sequence ID" value="GMG39343.1"/>
    <property type="molecule type" value="Genomic_DNA"/>
</dbReference>
<keyword evidence="3" id="KW-1185">Reference proteome</keyword>
<keyword evidence="1" id="KW-0812">Transmembrane</keyword>
<sequence length="116" mass="13412">MQQFNTKFDAIEDIAQSQHQFAENFNYRFSALNKFLDSQSQQSVNLDTKLSNLQEQYLLSSQMSDETDKFQTEFQKNLSTLAHAVKIIMIPVVVLLIVLALLVYKLRSDIKHSKVL</sequence>
<evidence type="ECO:0000313" key="3">
    <source>
        <dbReference type="Proteomes" id="UP001165063"/>
    </source>
</evidence>
<organism evidence="2 3">
    <name type="scientific">Ambrosiozyma monospora</name>
    <name type="common">Yeast</name>
    <name type="synonym">Endomycopsis monosporus</name>
    <dbReference type="NCBI Taxonomy" id="43982"/>
    <lineage>
        <taxon>Eukaryota</taxon>
        <taxon>Fungi</taxon>
        <taxon>Dikarya</taxon>
        <taxon>Ascomycota</taxon>
        <taxon>Saccharomycotina</taxon>
        <taxon>Pichiomycetes</taxon>
        <taxon>Pichiales</taxon>
        <taxon>Pichiaceae</taxon>
        <taxon>Ambrosiozyma</taxon>
    </lineage>
</organism>
<feature type="transmembrane region" description="Helical" evidence="1">
    <location>
        <begin position="84"/>
        <end position="104"/>
    </location>
</feature>
<dbReference type="Proteomes" id="UP001165063">
    <property type="component" value="Unassembled WGS sequence"/>
</dbReference>